<dbReference type="InterPro" id="IPR011989">
    <property type="entry name" value="ARM-like"/>
</dbReference>
<dbReference type="RefSeq" id="XP_042919852.1">
    <property type="nucleotide sequence ID" value="XM_043066455.1"/>
</dbReference>
<dbReference type="PaxDb" id="3055-EDP06562"/>
<proteinExistence type="predicted"/>
<gene>
    <name evidence="1" type="ORF">CHLRE_10g420250v5</name>
</gene>
<evidence type="ECO:0008006" key="3">
    <source>
        <dbReference type="Google" id="ProtNLM"/>
    </source>
</evidence>
<organism evidence="1 2">
    <name type="scientific">Chlamydomonas reinhardtii</name>
    <name type="common">Chlamydomonas smithii</name>
    <dbReference type="NCBI Taxonomy" id="3055"/>
    <lineage>
        <taxon>Eukaryota</taxon>
        <taxon>Viridiplantae</taxon>
        <taxon>Chlorophyta</taxon>
        <taxon>core chlorophytes</taxon>
        <taxon>Chlorophyceae</taxon>
        <taxon>CS clade</taxon>
        <taxon>Chlamydomonadales</taxon>
        <taxon>Chlamydomonadaceae</taxon>
        <taxon>Chlamydomonas</taxon>
    </lineage>
</organism>
<name>A0A2K3D941_CHLRE</name>
<evidence type="ECO:0000313" key="1">
    <source>
        <dbReference type="EMBL" id="PNW77052.1"/>
    </source>
</evidence>
<dbReference type="OMA" id="IRMRWES"/>
<reference evidence="1 2" key="1">
    <citation type="journal article" date="2007" name="Science">
        <title>The Chlamydomonas genome reveals the evolution of key animal and plant functions.</title>
        <authorList>
            <person name="Merchant S.S."/>
            <person name="Prochnik S.E."/>
            <person name="Vallon O."/>
            <person name="Harris E.H."/>
            <person name="Karpowicz S.J."/>
            <person name="Witman G.B."/>
            <person name="Terry A."/>
            <person name="Salamov A."/>
            <person name="Fritz-Laylin L.K."/>
            <person name="Marechal-Drouard L."/>
            <person name="Marshall W.F."/>
            <person name="Qu L.H."/>
            <person name="Nelson D.R."/>
            <person name="Sanderfoot A.A."/>
            <person name="Spalding M.H."/>
            <person name="Kapitonov V.V."/>
            <person name="Ren Q."/>
            <person name="Ferris P."/>
            <person name="Lindquist E."/>
            <person name="Shapiro H."/>
            <person name="Lucas S.M."/>
            <person name="Grimwood J."/>
            <person name="Schmutz J."/>
            <person name="Cardol P."/>
            <person name="Cerutti H."/>
            <person name="Chanfreau G."/>
            <person name="Chen C.L."/>
            <person name="Cognat V."/>
            <person name="Croft M.T."/>
            <person name="Dent R."/>
            <person name="Dutcher S."/>
            <person name="Fernandez E."/>
            <person name="Fukuzawa H."/>
            <person name="Gonzalez-Ballester D."/>
            <person name="Gonzalez-Halphen D."/>
            <person name="Hallmann A."/>
            <person name="Hanikenne M."/>
            <person name="Hippler M."/>
            <person name="Inwood W."/>
            <person name="Jabbari K."/>
            <person name="Kalanon M."/>
            <person name="Kuras R."/>
            <person name="Lefebvre P.A."/>
            <person name="Lemaire S.D."/>
            <person name="Lobanov A.V."/>
            <person name="Lohr M."/>
            <person name="Manuell A."/>
            <person name="Meier I."/>
            <person name="Mets L."/>
            <person name="Mittag M."/>
            <person name="Mittelmeier T."/>
            <person name="Moroney J.V."/>
            <person name="Moseley J."/>
            <person name="Napoli C."/>
            <person name="Nedelcu A.M."/>
            <person name="Niyogi K."/>
            <person name="Novoselov S.V."/>
            <person name="Paulsen I.T."/>
            <person name="Pazour G."/>
            <person name="Purton S."/>
            <person name="Ral J.P."/>
            <person name="Riano-Pachon D.M."/>
            <person name="Riekhof W."/>
            <person name="Rymarquis L."/>
            <person name="Schroda M."/>
            <person name="Stern D."/>
            <person name="Umen J."/>
            <person name="Willows R."/>
            <person name="Wilson N."/>
            <person name="Zimmer S.L."/>
            <person name="Allmer J."/>
            <person name="Balk J."/>
            <person name="Bisova K."/>
            <person name="Chen C.J."/>
            <person name="Elias M."/>
            <person name="Gendler K."/>
            <person name="Hauser C."/>
            <person name="Lamb M.R."/>
            <person name="Ledford H."/>
            <person name="Long J.C."/>
            <person name="Minagawa J."/>
            <person name="Page M.D."/>
            <person name="Pan J."/>
            <person name="Pootakham W."/>
            <person name="Roje S."/>
            <person name="Rose A."/>
            <person name="Stahlberg E."/>
            <person name="Terauchi A.M."/>
            <person name="Yang P."/>
            <person name="Ball S."/>
            <person name="Bowler C."/>
            <person name="Dieckmann C.L."/>
            <person name="Gladyshev V.N."/>
            <person name="Green P."/>
            <person name="Jorgensen R."/>
            <person name="Mayfield S."/>
            <person name="Mueller-Roeber B."/>
            <person name="Rajamani S."/>
            <person name="Sayre R.T."/>
            <person name="Brokstein P."/>
            <person name="Dubchak I."/>
            <person name="Goodstein D."/>
            <person name="Hornick L."/>
            <person name="Huang Y.W."/>
            <person name="Jhaveri J."/>
            <person name="Luo Y."/>
            <person name="Martinez D."/>
            <person name="Ngau W.C."/>
            <person name="Otillar B."/>
            <person name="Poliakov A."/>
            <person name="Porter A."/>
            <person name="Szajkowski L."/>
            <person name="Werner G."/>
            <person name="Zhou K."/>
            <person name="Grigoriev I.V."/>
            <person name="Rokhsar D.S."/>
            <person name="Grossman A.R."/>
        </authorList>
    </citation>
    <scope>NUCLEOTIDE SEQUENCE [LARGE SCALE GENOMIC DNA]</scope>
    <source>
        <strain evidence="2">CC-503</strain>
    </source>
</reference>
<dbReference type="SUPFAM" id="SSF48371">
    <property type="entry name" value="ARM repeat"/>
    <property type="match status" value="1"/>
</dbReference>
<sequence>MAAISDPTRLVLQSILASQSPQALPQQRKDAVALLEQFKRADVSSLLPVCGALVSVQQLAGLAAQYGVMLGATDVVGVRMAAFQLLTDVARNRWRELNPDQRMAATRLAWQEFTEAVSPSGAGGADGAGASGAGGSYPLRGKAAELLAVVVRQQGSAAYAEILPQLMTGAAAGPSQAELSCRVLHYISEDLTQFEVNGPGLRCRPSSRPPATAPW</sequence>
<dbReference type="InterPro" id="IPR016024">
    <property type="entry name" value="ARM-type_fold"/>
</dbReference>
<keyword evidence="2" id="KW-1185">Reference proteome</keyword>
<dbReference type="Proteomes" id="UP000006906">
    <property type="component" value="Chromosome 10"/>
</dbReference>
<dbReference type="ExpressionAtlas" id="A0A2K3D941">
    <property type="expression patterns" value="baseline"/>
</dbReference>
<dbReference type="OrthoDB" id="2215036at2759"/>
<dbReference type="InParanoid" id="A0A2K3D941"/>
<dbReference type="KEGG" id="cre:CHLRE_10g420250v5"/>
<accession>A0A2K3D941</accession>
<protein>
    <recommendedName>
        <fullName evidence="3">Importin N-terminal domain-containing protein</fullName>
    </recommendedName>
</protein>
<dbReference type="Gramene" id="PNW77052">
    <property type="protein sequence ID" value="PNW77052"/>
    <property type="gene ID" value="CHLRE_10g420250v5"/>
</dbReference>
<evidence type="ECO:0000313" key="2">
    <source>
        <dbReference type="Proteomes" id="UP000006906"/>
    </source>
</evidence>
<dbReference type="GeneID" id="5728290"/>
<dbReference type="AlphaFoldDB" id="A0A2K3D941"/>
<dbReference type="EMBL" id="CM008971">
    <property type="protein sequence ID" value="PNW77052.1"/>
    <property type="molecule type" value="Genomic_DNA"/>
</dbReference>
<dbReference type="STRING" id="3055.A0A2K3D941"/>
<dbReference type="Gene3D" id="1.25.10.10">
    <property type="entry name" value="Leucine-rich Repeat Variant"/>
    <property type="match status" value="1"/>
</dbReference>